<dbReference type="Pfam" id="PF00701">
    <property type="entry name" value="DHDPS"/>
    <property type="match status" value="1"/>
</dbReference>
<name>A0ABR1KRZ4_9PEZI</name>
<dbReference type="PRINTS" id="PR00146">
    <property type="entry name" value="DHPICSNTHASE"/>
</dbReference>
<dbReference type="InterPro" id="IPR002220">
    <property type="entry name" value="DapA-like"/>
</dbReference>
<organism evidence="1 2">
    <name type="scientific">Phyllosticta citriasiana</name>
    <dbReference type="NCBI Taxonomy" id="595635"/>
    <lineage>
        <taxon>Eukaryota</taxon>
        <taxon>Fungi</taxon>
        <taxon>Dikarya</taxon>
        <taxon>Ascomycota</taxon>
        <taxon>Pezizomycotina</taxon>
        <taxon>Dothideomycetes</taxon>
        <taxon>Dothideomycetes incertae sedis</taxon>
        <taxon>Botryosphaeriales</taxon>
        <taxon>Phyllostictaceae</taxon>
        <taxon>Phyllosticta</taxon>
    </lineage>
</organism>
<gene>
    <name evidence="1" type="ORF">IWZ03DRAFT_413067</name>
</gene>
<dbReference type="InterPro" id="IPR013785">
    <property type="entry name" value="Aldolase_TIM"/>
</dbReference>
<keyword evidence="2" id="KW-1185">Reference proteome</keyword>
<dbReference type="CDD" id="cd00408">
    <property type="entry name" value="DHDPS-like"/>
    <property type="match status" value="1"/>
</dbReference>
<dbReference type="SUPFAM" id="SSF51569">
    <property type="entry name" value="Aldolase"/>
    <property type="match status" value="1"/>
</dbReference>
<protein>
    <submittedName>
        <fullName evidence="1">Dihydrodipicolinate synthetase</fullName>
    </submittedName>
</protein>
<dbReference type="EMBL" id="JBBPHU010000003">
    <property type="protein sequence ID" value="KAK7520304.1"/>
    <property type="molecule type" value="Genomic_DNA"/>
</dbReference>
<reference evidence="1 2" key="1">
    <citation type="submission" date="2024-04" db="EMBL/GenBank/DDBJ databases">
        <title>Phyllosticta paracitricarpa is synonymous to the EU quarantine fungus P. citricarpa based on phylogenomic analyses.</title>
        <authorList>
            <consortium name="Lawrence Berkeley National Laboratory"/>
            <person name="Van Ingen-Buijs V.A."/>
            <person name="Van Westerhoven A.C."/>
            <person name="Haridas S."/>
            <person name="Skiadas P."/>
            <person name="Martin F."/>
            <person name="Groenewald J.Z."/>
            <person name="Crous P.W."/>
            <person name="Seidl M.F."/>
        </authorList>
    </citation>
    <scope>NUCLEOTIDE SEQUENCE [LARGE SCALE GENOMIC DNA]</scope>
    <source>
        <strain evidence="1 2">CBS 123371</strain>
    </source>
</reference>
<accession>A0ABR1KRZ4</accession>
<evidence type="ECO:0000313" key="1">
    <source>
        <dbReference type="EMBL" id="KAK7520304.1"/>
    </source>
</evidence>
<dbReference type="Proteomes" id="UP001363622">
    <property type="component" value="Unassembled WGS sequence"/>
</dbReference>
<proteinExistence type="predicted"/>
<comment type="caution">
    <text evidence="1">The sequence shown here is derived from an EMBL/GenBank/DDBJ whole genome shotgun (WGS) entry which is preliminary data.</text>
</comment>
<dbReference type="PANTHER" id="PTHR12128">
    <property type="entry name" value="DIHYDRODIPICOLINATE SYNTHASE"/>
    <property type="match status" value="1"/>
</dbReference>
<dbReference type="SMART" id="SM01130">
    <property type="entry name" value="DHDPS"/>
    <property type="match status" value="1"/>
</dbReference>
<sequence>MTGSNTPATTRILPSSIPVTEDLDLDTTASHAIRLAQAGEAGITTQGSNGEAVHLSNQERKQISATTREALDAAGFPTVPVMVGCGAQSTRETIQLCRDAYDAGGDYALVLPPAYYQGLFNQDSIKSFFINRITAATRSSTLSKPGTGFLCMGGSADFMLQTLIAGGSGVIGGLGNVAPKAHAQTLQEVVARGDWAAIRGGIPNKDESKKWREAFDEMVQVEKSL</sequence>
<dbReference type="PANTHER" id="PTHR12128:SF52">
    <property type="entry name" value="4-HYDROXY-2-OXOGLUTARATE ALDOLASE, MITOCHONDRIAL-RELATED"/>
    <property type="match status" value="1"/>
</dbReference>
<dbReference type="Gene3D" id="3.20.20.70">
    <property type="entry name" value="Aldolase class I"/>
    <property type="match status" value="2"/>
</dbReference>
<evidence type="ECO:0000313" key="2">
    <source>
        <dbReference type="Proteomes" id="UP001363622"/>
    </source>
</evidence>